<dbReference type="InterPro" id="IPR038078">
    <property type="entry name" value="PhoU-like_sf"/>
</dbReference>
<comment type="subcellular location">
    <subcellularLocation>
        <location evidence="1 7">Cytoplasm</location>
    </subcellularLocation>
</comment>
<dbReference type="PANTHER" id="PTHR42930:SF3">
    <property type="entry name" value="PHOSPHATE-SPECIFIC TRANSPORT SYSTEM ACCESSORY PROTEIN PHOU"/>
    <property type="match status" value="1"/>
</dbReference>
<dbReference type="InterPro" id="IPR026022">
    <property type="entry name" value="PhoU_dom"/>
</dbReference>
<evidence type="ECO:0000256" key="7">
    <source>
        <dbReference type="PIRNR" id="PIRNR003107"/>
    </source>
</evidence>
<evidence type="ECO:0000313" key="10">
    <source>
        <dbReference type="Proteomes" id="UP000270021"/>
    </source>
</evidence>
<keyword evidence="4 7" id="KW-0813">Transport</keyword>
<dbReference type="GO" id="GO:0006817">
    <property type="term" value="P:phosphate ion transport"/>
    <property type="evidence" value="ECO:0007669"/>
    <property type="project" value="UniProtKB-KW"/>
</dbReference>
<gene>
    <name evidence="9" type="primary">phoU</name>
    <name evidence="9" type="ORF">EJO69_09290</name>
</gene>
<keyword evidence="6 7" id="KW-0592">Phosphate transport</keyword>
<evidence type="ECO:0000259" key="8">
    <source>
        <dbReference type="Pfam" id="PF01895"/>
    </source>
</evidence>
<comment type="similarity">
    <text evidence="2 7">Belongs to the PhoU family.</text>
</comment>
<dbReference type="EMBL" id="CP034438">
    <property type="protein sequence ID" value="AZN30477.1"/>
    <property type="molecule type" value="Genomic_DNA"/>
</dbReference>
<keyword evidence="10" id="KW-1185">Reference proteome</keyword>
<dbReference type="OrthoDB" id="9814256at2"/>
<comment type="subunit">
    <text evidence="3 7">Homodimer.</text>
</comment>
<evidence type="ECO:0000256" key="4">
    <source>
        <dbReference type="ARBA" id="ARBA00022448"/>
    </source>
</evidence>
<dbReference type="GO" id="GO:0045936">
    <property type="term" value="P:negative regulation of phosphate metabolic process"/>
    <property type="evidence" value="ECO:0007669"/>
    <property type="project" value="InterPro"/>
</dbReference>
<dbReference type="PIRSF" id="PIRSF003107">
    <property type="entry name" value="PhoU"/>
    <property type="match status" value="1"/>
</dbReference>
<reference evidence="9 10" key="1">
    <citation type="submission" date="2018-12" db="EMBL/GenBank/DDBJ databases">
        <title>Complete genome sequence of Flaviflexus salsibiostraticola KCTC 33148.</title>
        <authorList>
            <person name="Bae J.-W."/>
        </authorList>
    </citation>
    <scope>NUCLEOTIDE SEQUENCE [LARGE SCALE GENOMIC DNA]</scope>
    <source>
        <strain evidence="9 10">KCTC 33148</strain>
    </source>
</reference>
<comment type="function">
    <text evidence="7">Plays a role in the regulation of phosphate uptake.</text>
</comment>
<dbReference type="RefSeq" id="WP_126041247.1">
    <property type="nucleotide sequence ID" value="NZ_CP034438.1"/>
</dbReference>
<feature type="domain" description="PhoU" evidence="8">
    <location>
        <begin position="18"/>
        <end position="102"/>
    </location>
</feature>
<dbReference type="GO" id="GO:0030643">
    <property type="term" value="P:intracellular phosphate ion homeostasis"/>
    <property type="evidence" value="ECO:0007669"/>
    <property type="project" value="InterPro"/>
</dbReference>
<protein>
    <recommendedName>
        <fullName evidence="7">Phosphate-specific transport system accessory protein PhoU</fullName>
    </recommendedName>
</protein>
<name>A0A3S8ZAI2_9ACTO</name>
<accession>A0A3S8ZAI2</accession>
<evidence type="ECO:0000256" key="6">
    <source>
        <dbReference type="ARBA" id="ARBA00022592"/>
    </source>
</evidence>
<evidence type="ECO:0000256" key="3">
    <source>
        <dbReference type="ARBA" id="ARBA00011738"/>
    </source>
</evidence>
<sequence length="230" mass="25954">MREIFRQEMQQLGDDLLKQGREAARSMERATQSLKDANIALAEQVIDADKRIDALERNLDEMGISVLARQAPVAADLRTVVSVLRISSTLERMGDLARHVAYVARGRYPERVNSGPIYDLLVEMAEHATVVGQRVAQLLDTHDLSLAEMIEEEDNVLDALHHKSFSLILDESLDLSRQEIIDAVLLARYMERFGDHGVSIARRITFLVTGHIAERDETIREIAEAAEEQR</sequence>
<keyword evidence="5 7" id="KW-0963">Cytoplasm</keyword>
<dbReference type="SUPFAM" id="SSF109755">
    <property type="entry name" value="PhoU-like"/>
    <property type="match status" value="1"/>
</dbReference>
<dbReference type="Pfam" id="PF01895">
    <property type="entry name" value="PhoU"/>
    <property type="match status" value="2"/>
</dbReference>
<dbReference type="NCBIfam" id="TIGR02135">
    <property type="entry name" value="phoU_full"/>
    <property type="match status" value="1"/>
</dbReference>
<dbReference type="AlphaFoldDB" id="A0A3S8ZAI2"/>
<dbReference type="Proteomes" id="UP000270021">
    <property type="component" value="Chromosome"/>
</dbReference>
<dbReference type="FunFam" id="1.20.58.220:FF:000004">
    <property type="entry name" value="Phosphate-specific transport system accessory protein PhoU"/>
    <property type="match status" value="1"/>
</dbReference>
<evidence type="ECO:0000256" key="2">
    <source>
        <dbReference type="ARBA" id="ARBA00008107"/>
    </source>
</evidence>
<organism evidence="9 10">
    <name type="scientific">Flaviflexus salsibiostraticola</name>
    <dbReference type="NCBI Taxonomy" id="1282737"/>
    <lineage>
        <taxon>Bacteria</taxon>
        <taxon>Bacillati</taxon>
        <taxon>Actinomycetota</taxon>
        <taxon>Actinomycetes</taxon>
        <taxon>Actinomycetales</taxon>
        <taxon>Actinomycetaceae</taxon>
        <taxon>Flaviflexus</taxon>
    </lineage>
</organism>
<dbReference type="GO" id="GO:0005737">
    <property type="term" value="C:cytoplasm"/>
    <property type="evidence" value="ECO:0007669"/>
    <property type="project" value="UniProtKB-SubCell"/>
</dbReference>
<dbReference type="InterPro" id="IPR028366">
    <property type="entry name" value="PhoU"/>
</dbReference>
<evidence type="ECO:0000256" key="5">
    <source>
        <dbReference type="ARBA" id="ARBA00022490"/>
    </source>
</evidence>
<proteinExistence type="inferred from homology"/>
<feature type="domain" description="PhoU" evidence="8">
    <location>
        <begin position="122"/>
        <end position="204"/>
    </location>
</feature>
<evidence type="ECO:0000313" key="9">
    <source>
        <dbReference type="EMBL" id="AZN30477.1"/>
    </source>
</evidence>
<dbReference type="KEGG" id="fsl:EJO69_09290"/>
<dbReference type="PANTHER" id="PTHR42930">
    <property type="entry name" value="PHOSPHATE-SPECIFIC TRANSPORT SYSTEM ACCESSORY PROTEIN PHOU"/>
    <property type="match status" value="1"/>
</dbReference>
<evidence type="ECO:0000256" key="1">
    <source>
        <dbReference type="ARBA" id="ARBA00004496"/>
    </source>
</evidence>
<dbReference type="Gene3D" id="1.20.58.220">
    <property type="entry name" value="Phosphate transport system protein phou homolog 2, domain 2"/>
    <property type="match status" value="1"/>
</dbReference>